<dbReference type="InterPro" id="IPR007214">
    <property type="entry name" value="YbaK/aa-tRNA-synth-assoc-dom"/>
</dbReference>
<comment type="caution">
    <text evidence="2">The sequence shown here is derived from an EMBL/GenBank/DDBJ whole genome shotgun (WGS) entry which is preliminary data.</text>
</comment>
<dbReference type="SUPFAM" id="SSF55826">
    <property type="entry name" value="YbaK/ProRS associated domain"/>
    <property type="match status" value="1"/>
</dbReference>
<evidence type="ECO:0000313" key="3">
    <source>
        <dbReference type="Proteomes" id="UP000034364"/>
    </source>
</evidence>
<name>A0A0G1S339_9BACT</name>
<dbReference type="CDD" id="cd04333">
    <property type="entry name" value="ProX_deacylase"/>
    <property type="match status" value="1"/>
</dbReference>
<dbReference type="AlphaFoldDB" id="A0A0G1S339"/>
<accession>A0A0G1S339</accession>
<dbReference type="EMBL" id="LCNV01000015">
    <property type="protein sequence ID" value="KKU63909.1"/>
    <property type="molecule type" value="Genomic_DNA"/>
</dbReference>
<dbReference type="PANTHER" id="PTHR30411">
    <property type="entry name" value="CYTOPLASMIC PROTEIN"/>
    <property type="match status" value="1"/>
</dbReference>
<evidence type="ECO:0000313" key="2">
    <source>
        <dbReference type="EMBL" id="KKU63909.1"/>
    </source>
</evidence>
<keyword evidence="2" id="KW-0436">Ligase</keyword>
<evidence type="ECO:0000259" key="1">
    <source>
        <dbReference type="Pfam" id="PF04073"/>
    </source>
</evidence>
<dbReference type="GO" id="GO:0004812">
    <property type="term" value="F:aminoacyl-tRNA ligase activity"/>
    <property type="evidence" value="ECO:0007669"/>
    <property type="project" value="UniProtKB-KW"/>
</dbReference>
<dbReference type="Proteomes" id="UP000034364">
    <property type="component" value="Unassembled WGS sequence"/>
</dbReference>
<gene>
    <name evidence="2" type="ORF">UX87_C0015G0014</name>
</gene>
<sequence>MLLPPAVIVVRSWLRDRGFYPEIKFLVASARTASDAADALNVPLSNIAKSLVFYAKSDQCPVLIIVSGANRVDKEKVGEHLGFKIKTAGPEFVLETTGFPPGGVPPVAHKQQILTLIDESIMKFDVVWVAAGHPNSLFPISPADLHRLTSGTIISVTNSGTIES</sequence>
<reference evidence="2 3" key="1">
    <citation type="journal article" date="2015" name="Nature">
        <title>rRNA introns, odd ribosomes, and small enigmatic genomes across a large radiation of phyla.</title>
        <authorList>
            <person name="Brown C.T."/>
            <person name="Hug L.A."/>
            <person name="Thomas B.C."/>
            <person name="Sharon I."/>
            <person name="Castelle C.J."/>
            <person name="Singh A."/>
            <person name="Wilkins M.J."/>
            <person name="Williams K.H."/>
            <person name="Banfield J.F."/>
        </authorList>
    </citation>
    <scope>NUCLEOTIDE SEQUENCE [LARGE SCALE GENOMIC DNA]</scope>
</reference>
<dbReference type="Gene3D" id="3.90.960.10">
    <property type="entry name" value="YbaK/aminoacyl-tRNA synthetase-associated domain"/>
    <property type="match status" value="1"/>
</dbReference>
<feature type="domain" description="YbaK/aminoacyl-tRNA synthetase-associated" evidence="1">
    <location>
        <begin position="29"/>
        <end position="148"/>
    </location>
</feature>
<organism evidence="2 3">
    <name type="scientific">Candidatus Amesbacteria bacterium GW2011_GWA1_47_16</name>
    <dbReference type="NCBI Taxonomy" id="1618353"/>
    <lineage>
        <taxon>Bacteria</taxon>
        <taxon>Candidatus Amesiibacteriota</taxon>
    </lineage>
</organism>
<keyword evidence="2" id="KW-0030">Aminoacyl-tRNA synthetase</keyword>
<dbReference type="GO" id="GO:0002161">
    <property type="term" value="F:aminoacyl-tRNA deacylase activity"/>
    <property type="evidence" value="ECO:0007669"/>
    <property type="project" value="InterPro"/>
</dbReference>
<dbReference type="PANTHER" id="PTHR30411:SF1">
    <property type="entry name" value="CYTOPLASMIC PROTEIN"/>
    <property type="match status" value="1"/>
</dbReference>
<dbReference type="InterPro" id="IPR036754">
    <property type="entry name" value="YbaK/aa-tRNA-synt-asso_dom_sf"/>
</dbReference>
<protein>
    <submittedName>
        <fullName evidence="2">YbaK/prolyl-tRNA synthetase</fullName>
    </submittedName>
</protein>
<dbReference type="Pfam" id="PF04073">
    <property type="entry name" value="tRNA_edit"/>
    <property type="match status" value="1"/>
</dbReference>
<proteinExistence type="predicted"/>